<evidence type="ECO:0000313" key="1">
    <source>
        <dbReference type="EMBL" id="KDR96411.1"/>
    </source>
</evidence>
<gene>
    <name evidence="1" type="ORF">CLIT_2c00170</name>
</gene>
<sequence length="61" mass="7679">MENIKIKLRKLELKDLESYYDLNHPSREFHKYNGPYFGKETEKELGIRIEKWREWQKKHWA</sequence>
<protein>
    <recommendedName>
        <fullName evidence="3">N-acetyltransferase domain-containing protein</fullName>
    </recommendedName>
</protein>
<keyword evidence="2" id="KW-1185">Reference proteome</keyword>
<dbReference type="Proteomes" id="UP000027946">
    <property type="component" value="Unassembled WGS sequence"/>
</dbReference>
<name>A0A069RHB0_PEPLI</name>
<evidence type="ECO:0008006" key="3">
    <source>
        <dbReference type="Google" id="ProtNLM"/>
    </source>
</evidence>
<evidence type="ECO:0000313" key="2">
    <source>
        <dbReference type="Proteomes" id="UP000027946"/>
    </source>
</evidence>
<accession>A0A069RHB0</accession>
<proteinExistence type="predicted"/>
<organism evidence="1 2">
    <name type="scientific">Peptoclostridium litorale DSM 5388</name>
    <dbReference type="NCBI Taxonomy" id="1121324"/>
    <lineage>
        <taxon>Bacteria</taxon>
        <taxon>Bacillati</taxon>
        <taxon>Bacillota</taxon>
        <taxon>Clostridia</taxon>
        <taxon>Peptostreptococcales</taxon>
        <taxon>Peptoclostridiaceae</taxon>
        <taxon>Peptoclostridium</taxon>
    </lineage>
</organism>
<comment type="caution">
    <text evidence="1">The sequence shown here is derived from an EMBL/GenBank/DDBJ whole genome shotgun (WGS) entry which is preliminary data.</text>
</comment>
<dbReference type="STRING" id="1121324.CLIT_2c00170"/>
<reference evidence="1 2" key="1">
    <citation type="submission" date="2014-03" db="EMBL/GenBank/DDBJ databases">
        <title>Genome sequence of Clostridium litorale W6, DSM 5388.</title>
        <authorList>
            <person name="Poehlein A."/>
            <person name="Jagirdar A."/>
            <person name="Khonsari B."/>
            <person name="Chibani C.M."/>
            <person name="Gutierrez Gutierrez D.A."/>
            <person name="Davydova E."/>
            <person name="Alghaithi H.S."/>
            <person name="Nair K.P."/>
            <person name="Dhamotharan K."/>
            <person name="Chandran L."/>
            <person name="G W."/>
            <person name="Daniel R."/>
        </authorList>
    </citation>
    <scope>NUCLEOTIDE SEQUENCE [LARGE SCALE GENOMIC DNA]</scope>
    <source>
        <strain evidence="1 2">W6</strain>
    </source>
</reference>
<dbReference type="RefSeq" id="WP_038260770.1">
    <property type="nucleotide sequence ID" value="NZ_FSRH01000001.1"/>
</dbReference>
<dbReference type="EMBL" id="JJMM01000002">
    <property type="protein sequence ID" value="KDR96411.1"/>
    <property type="molecule type" value="Genomic_DNA"/>
</dbReference>
<dbReference type="AlphaFoldDB" id="A0A069RHB0"/>